<dbReference type="InterPro" id="IPR029063">
    <property type="entry name" value="SAM-dependent_MTases_sf"/>
</dbReference>
<organism evidence="2 3">
    <name type="scientific">Pseudonocardia adelaidensis</name>
    <dbReference type="NCBI Taxonomy" id="648754"/>
    <lineage>
        <taxon>Bacteria</taxon>
        <taxon>Bacillati</taxon>
        <taxon>Actinomycetota</taxon>
        <taxon>Actinomycetes</taxon>
        <taxon>Pseudonocardiales</taxon>
        <taxon>Pseudonocardiaceae</taxon>
        <taxon>Pseudonocardia</taxon>
    </lineage>
</organism>
<dbReference type="Gene3D" id="3.40.50.150">
    <property type="entry name" value="Vaccinia Virus protein VP39"/>
    <property type="match status" value="1"/>
</dbReference>
<dbReference type="Proteomes" id="UP001500804">
    <property type="component" value="Unassembled WGS sequence"/>
</dbReference>
<keyword evidence="3" id="KW-1185">Reference proteome</keyword>
<evidence type="ECO:0000259" key="1">
    <source>
        <dbReference type="Pfam" id="PF08241"/>
    </source>
</evidence>
<dbReference type="SUPFAM" id="SSF53335">
    <property type="entry name" value="S-adenosyl-L-methionine-dependent methyltransferases"/>
    <property type="match status" value="1"/>
</dbReference>
<accession>A0ABP9NQB0</accession>
<proteinExistence type="predicted"/>
<name>A0ABP9NQB0_9PSEU</name>
<comment type="caution">
    <text evidence="2">The sequence shown here is derived from an EMBL/GenBank/DDBJ whole genome shotgun (WGS) entry which is preliminary data.</text>
</comment>
<evidence type="ECO:0000313" key="3">
    <source>
        <dbReference type="Proteomes" id="UP001500804"/>
    </source>
</evidence>
<dbReference type="EMBL" id="BAABJO010000022">
    <property type="protein sequence ID" value="GAA5130738.1"/>
    <property type="molecule type" value="Genomic_DNA"/>
</dbReference>
<sequence length="284" mass="30507">MGEPIGPPDTETRWDANAVYTLGSSEAERVRLLRQADELAPASQMLLDRAGLRPGHVAVDLGCGPRGVLELLAARVSPGGRVVGIDADPAHVAMAAGFAAERGLDGVEVMAADARCTGLPSGSFDLVHTRTLLVNVPEPVRVVAEMVRLARPGGLVASLEPDCEYELCHPPHPAISRMREIFPVVFARNGADPQIGRRAPELFRRAGLADVEVEATVRVFPKGHSRRTILLDLVRSMRPQVLELGLAGGAEFDELDAAARAHLDDPHTVVMSHPFFLTWGRKPA</sequence>
<dbReference type="Pfam" id="PF08241">
    <property type="entry name" value="Methyltransf_11"/>
    <property type="match status" value="1"/>
</dbReference>
<dbReference type="PANTHER" id="PTHR43591">
    <property type="entry name" value="METHYLTRANSFERASE"/>
    <property type="match status" value="1"/>
</dbReference>
<evidence type="ECO:0000313" key="2">
    <source>
        <dbReference type="EMBL" id="GAA5130738.1"/>
    </source>
</evidence>
<dbReference type="RefSeq" id="WP_345608166.1">
    <property type="nucleotide sequence ID" value="NZ_BAABJO010000022.1"/>
</dbReference>
<reference evidence="3" key="1">
    <citation type="journal article" date="2019" name="Int. J. Syst. Evol. Microbiol.">
        <title>The Global Catalogue of Microorganisms (GCM) 10K type strain sequencing project: providing services to taxonomists for standard genome sequencing and annotation.</title>
        <authorList>
            <consortium name="The Broad Institute Genomics Platform"/>
            <consortium name="The Broad Institute Genome Sequencing Center for Infectious Disease"/>
            <person name="Wu L."/>
            <person name="Ma J."/>
        </authorList>
    </citation>
    <scope>NUCLEOTIDE SEQUENCE [LARGE SCALE GENOMIC DNA]</scope>
    <source>
        <strain evidence="3">JCM 18302</strain>
    </source>
</reference>
<dbReference type="PANTHER" id="PTHR43591:SF24">
    <property type="entry name" value="2-METHOXY-6-POLYPRENYL-1,4-BENZOQUINOL METHYLASE, MITOCHONDRIAL"/>
    <property type="match status" value="1"/>
</dbReference>
<protein>
    <recommendedName>
        <fullName evidence="1">Methyltransferase type 11 domain-containing protein</fullName>
    </recommendedName>
</protein>
<gene>
    <name evidence="2" type="ORF">GCM10023320_53050</name>
</gene>
<dbReference type="CDD" id="cd02440">
    <property type="entry name" value="AdoMet_MTases"/>
    <property type="match status" value="1"/>
</dbReference>
<feature type="domain" description="Methyltransferase type 11" evidence="1">
    <location>
        <begin position="59"/>
        <end position="157"/>
    </location>
</feature>
<dbReference type="InterPro" id="IPR013216">
    <property type="entry name" value="Methyltransf_11"/>
</dbReference>